<dbReference type="EMBL" id="JAMQGO010000011">
    <property type="protein sequence ID" value="MCM2563366.1"/>
    <property type="molecule type" value="Genomic_DNA"/>
</dbReference>
<reference evidence="1" key="1">
    <citation type="submission" date="2022-06" db="EMBL/GenBank/DDBJ databases">
        <title>Lutimaribacter sp. EGI FJ00013, a novel bacterium isolated from a salt lake sediment enrichment.</title>
        <authorList>
            <person name="Gao L."/>
            <person name="Fang B.-Z."/>
            <person name="Li W.-J."/>
        </authorList>
    </citation>
    <scope>NUCLEOTIDE SEQUENCE</scope>
    <source>
        <strain evidence="1">EGI FJ00013</strain>
    </source>
</reference>
<evidence type="ECO:0000313" key="1">
    <source>
        <dbReference type="EMBL" id="MCM2563366.1"/>
    </source>
</evidence>
<organism evidence="1 2">
    <name type="scientific">Lutimaribacter degradans</name>
    <dbReference type="NCBI Taxonomy" id="2945989"/>
    <lineage>
        <taxon>Bacteria</taxon>
        <taxon>Pseudomonadati</taxon>
        <taxon>Pseudomonadota</taxon>
        <taxon>Alphaproteobacteria</taxon>
        <taxon>Rhodobacterales</taxon>
        <taxon>Roseobacteraceae</taxon>
        <taxon>Lutimaribacter</taxon>
    </lineage>
</organism>
<name>A0ACC5ZYE7_9RHOB</name>
<evidence type="ECO:0000313" key="2">
    <source>
        <dbReference type="Proteomes" id="UP001203036"/>
    </source>
</evidence>
<dbReference type="Proteomes" id="UP001203036">
    <property type="component" value="Unassembled WGS sequence"/>
</dbReference>
<proteinExistence type="predicted"/>
<dbReference type="EC" id="3.6.1.63" evidence="1"/>
<keyword evidence="2" id="KW-1185">Reference proteome</keyword>
<gene>
    <name evidence="1" type="ORF">M8744_14515</name>
</gene>
<protein>
    <submittedName>
        <fullName evidence="1">Alpha-D-ribose 1-methylphosphonate 5-triphosphate diphosphatase</fullName>
        <ecNumber evidence="1">3.6.1.63</ecNumber>
    </submittedName>
</protein>
<sequence length="393" mass="42591">MFGSPLNLRLTGAQTLRDGQMQARSVVIEDGVISKGPLPEVDLTGYYVLPGIIDLQSEALYRHGAPHLHGAALTGALAAIDREAASNGVTTALLAQGWSWEGGARSPEQAKARLVALDRYRPHQLVDLHMQLRVETHIADSVDDLISAVKRHAVTFVMFSNRLPDARDFANRTSSDIVRWAEGAGCHPQDYSQLVQRAFEDGPQVPRNLCRLASLFDEQGVLYGSHHDPDAATREYYSMIGAKICQFPTGTAAAAAAIAVGDVVVTRATDLVCAASKARSYNASAMIQRGLCHALASDSYYPALHLAAFKLVEERVMDLARAWNMISRTPAEILRLPDRGVIDYGKRADLTIIDAATRSVECTIVNGRMAFLSGGAAERMLAGLKRTRRTVAA</sequence>
<accession>A0ACC5ZYE7</accession>
<comment type="caution">
    <text evidence="1">The sequence shown here is derived from an EMBL/GenBank/DDBJ whole genome shotgun (WGS) entry which is preliminary data.</text>
</comment>
<keyword evidence="1" id="KW-0378">Hydrolase</keyword>